<gene>
    <name evidence="1" type="primary">mcr</name>
    <name evidence="1" type="ORF">Phou_065710</name>
</gene>
<dbReference type="RefSeq" id="WP_173062830.1">
    <property type="nucleotide sequence ID" value="NZ_BAABGO010000054.1"/>
</dbReference>
<dbReference type="EMBL" id="BLPF01000002">
    <property type="protein sequence ID" value="GFJ82391.1"/>
    <property type="molecule type" value="Genomic_DNA"/>
</dbReference>
<organism evidence="1 2">
    <name type="scientific">Phytohabitans houttuyneae</name>
    <dbReference type="NCBI Taxonomy" id="1076126"/>
    <lineage>
        <taxon>Bacteria</taxon>
        <taxon>Bacillati</taxon>
        <taxon>Actinomycetota</taxon>
        <taxon>Actinomycetes</taxon>
        <taxon>Micromonosporales</taxon>
        <taxon>Micromonosporaceae</taxon>
    </lineage>
</organism>
<reference evidence="1 2" key="1">
    <citation type="submission" date="2020-03" db="EMBL/GenBank/DDBJ databases">
        <title>Whole genome shotgun sequence of Phytohabitans houttuyneae NBRC 108639.</title>
        <authorList>
            <person name="Komaki H."/>
            <person name="Tamura T."/>
        </authorList>
    </citation>
    <scope>NUCLEOTIDE SEQUENCE [LARGE SCALE GENOMIC DNA]</scope>
    <source>
        <strain evidence="1 2">NBRC 108639</strain>
    </source>
</reference>
<dbReference type="InterPro" id="IPR003673">
    <property type="entry name" value="CoA-Trfase_fam_III"/>
</dbReference>
<dbReference type="PANTHER" id="PTHR48228:SF5">
    <property type="entry name" value="ALPHA-METHYLACYL-COA RACEMASE"/>
    <property type="match status" value="1"/>
</dbReference>
<dbReference type="AlphaFoldDB" id="A0A6V8KIW5"/>
<dbReference type="Gene3D" id="3.30.1540.10">
    <property type="entry name" value="formyl-coa transferase, domain 3"/>
    <property type="match status" value="1"/>
</dbReference>
<dbReference type="InterPro" id="IPR044855">
    <property type="entry name" value="CoA-Trfase_III_dom3_sf"/>
</dbReference>
<dbReference type="Gene3D" id="3.40.50.10540">
    <property type="entry name" value="Crotonobetainyl-coa:carnitine coa-transferase, domain 1"/>
    <property type="match status" value="1"/>
</dbReference>
<dbReference type="Pfam" id="PF02515">
    <property type="entry name" value="CoA_transf_3"/>
    <property type="match status" value="1"/>
</dbReference>
<dbReference type="GO" id="GO:0016740">
    <property type="term" value="F:transferase activity"/>
    <property type="evidence" value="ECO:0007669"/>
    <property type="project" value="UniProtKB-KW"/>
</dbReference>
<dbReference type="SUPFAM" id="SSF89796">
    <property type="entry name" value="CoA-transferase family III (CaiB/BaiF)"/>
    <property type="match status" value="1"/>
</dbReference>
<dbReference type="InterPro" id="IPR023606">
    <property type="entry name" value="CoA-Trfase_III_dom_1_sf"/>
</dbReference>
<dbReference type="Proteomes" id="UP000482800">
    <property type="component" value="Unassembled WGS sequence"/>
</dbReference>
<reference evidence="1 2" key="2">
    <citation type="submission" date="2020-03" db="EMBL/GenBank/DDBJ databases">
        <authorList>
            <person name="Ichikawa N."/>
            <person name="Kimura A."/>
            <person name="Kitahashi Y."/>
            <person name="Uohara A."/>
        </authorList>
    </citation>
    <scope>NUCLEOTIDE SEQUENCE [LARGE SCALE GENOMIC DNA]</scope>
    <source>
        <strain evidence="1 2">NBRC 108639</strain>
    </source>
</reference>
<sequence>MSARGGPLAGLKVVELQGLGPGPFCAMLLSDFGADVVRVERTQAVAAADGPPPPDVLARGRRSIGVNLKSPDGVEALLRLVDRADVLIEGFRPGVTERLGAGPDTCLARNPRLVYGRVTGWGRTGPYAPYAGHDINYLALSGALWSIGRGGEAPVAPLTYVGDFGGGGMLLTIGICAALAERASSGRGQVVDAAMVDGAALLNSFLYGMRAMGMWGQERGRNLLDTGAPFYDTYETADGGWIAIGALEPQFYRNLVGALGVPDLPATQPDPAGWPALRARFAEVFRTRTRDEWCAVLEAAEACFAPVLSPWEAPEHPHNAARGTFVAHEGLVQPAPAPRFSRTPARIAGPVARPGQHTDEVLTEWGFAPDEIEKLRAGGGVA</sequence>
<accession>A0A6V8KIW5</accession>
<protein>
    <submittedName>
        <fullName evidence="1">CoA transferase</fullName>
    </submittedName>
</protein>
<proteinExistence type="predicted"/>
<keyword evidence="2" id="KW-1185">Reference proteome</keyword>
<name>A0A6V8KIW5_9ACTN</name>
<evidence type="ECO:0000313" key="1">
    <source>
        <dbReference type="EMBL" id="GFJ82391.1"/>
    </source>
</evidence>
<comment type="caution">
    <text evidence="1">The sequence shown here is derived from an EMBL/GenBank/DDBJ whole genome shotgun (WGS) entry which is preliminary data.</text>
</comment>
<dbReference type="InterPro" id="IPR050509">
    <property type="entry name" value="CoA-transferase_III"/>
</dbReference>
<evidence type="ECO:0000313" key="2">
    <source>
        <dbReference type="Proteomes" id="UP000482800"/>
    </source>
</evidence>
<dbReference type="PANTHER" id="PTHR48228">
    <property type="entry name" value="SUCCINYL-COA--D-CITRAMALATE COA-TRANSFERASE"/>
    <property type="match status" value="1"/>
</dbReference>
<keyword evidence="1" id="KW-0808">Transferase</keyword>